<protein>
    <submittedName>
        <fullName evidence="8">Unannotated protein</fullName>
    </submittedName>
</protein>
<dbReference type="Pfam" id="PF03458">
    <property type="entry name" value="Gly_transporter"/>
    <property type="match status" value="2"/>
</dbReference>
<dbReference type="PANTHER" id="PTHR30506:SF3">
    <property type="entry name" value="UPF0126 INNER MEMBRANE PROTEIN YADS-RELATED"/>
    <property type="match status" value="1"/>
</dbReference>
<accession>A0A6J6H735</accession>
<evidence type="ECO:0000256" key="1">
    <source>
        <dbReference type="ARBA" id="ARBA00004651"/>
    </source>
</evidence>
<keyword evidence="4 6" id="KW-1133">Transmembrane helix</keyword>
<feature type="transmembrane region" description="Helical" evidence="6">
    <location>
        <begin position="85"/>
        <end position="106"/>
    </location>
</feature>
<feature type="domain" description="Glycine transporter" evidence="7">
    <location>
        <begin position="4"/>
        <end position="76"/>
    </location>
</feature>
<evidence type="ECO:0000256" key="5">
    <source>
        <dbReference type="ARBA" id="ARBA00023136"/>
    </source>
</evidence>
<dbReference type="GO" id="GO:0005886">
    <property type="term" value="C:plasma membrane"/>
    <property type="evidence" value="ECO:0007669"/>
    <property type="project" value="UniProtKB-SubCell"/>
</dbReference>
<proteinExistence type="predicted"/>
<dbReference type="EMBL" id="CAEZUT010000037">
    <property type="protein sequence ID" value="CAB4609502.1"/>
    <property type="molecule type" value="Genomic_DNA"/>
</dbReference>
<dbReference type="AlphaFoldDB" id="A0A6J6H735"/>
<organism evidence="8">
    <name type="scientific">freshwater metagenome</name>
    <dbReference type="NCBI Taxonomy" id="449393"/>
    <lineage>
        <taxon>unclassified sequences</taxon>
        <taxon>metagenomes</taxon>
        <taxon>ecological metagenomes</taxon>
    </lineage>
</organism>
<keyword evidence="3 6" id="KW-0812">Transmembrane</keyword>
<evidence type="ECO:0000256" key="3">
    <source>
        <dbReference type="ARBA" id="ARBA00022692"/>
    </source>
</evidence>
<feature type="transmembrane region" description="Helical" evidence="6">
    <location>
        <begin position="29"/>
        <end position="49"/>
    </location>
</feature>
<evidence type="ECO:0000256" key="4">
    <source>
        <dbReference type="ARBA" id="ARBA00022989"/>
    </source>
</evidence>
<dbReference type="PANTHER" id="PTHR30506">
    <property type="entry name" value="INNER MEMBRANE PROTEIN"/>
    <property type="match status" value="1"/>
</dbReference>
<keyword evidence="2" id="KW-1003">Cell membrane</keyword>
<gene>
    <name evidence="8" type="ORF">UFOPK1854_00490</name>
</gene>
<evidence type="ECO:0000256" key="6">
    <source>
        <dbReference type="SAM" id="Phobius"/>
    </source>
</evidence>
<evidence type="ECO:0000259" key="7">
    <source>
        <dbReference type="Pfam" id="PF03458"/>
    </source>
</evidence>
<name>A0A6J6H735_9ZZZZ</name>
<dbReference type="InterPro" id="IPR005115">
    <property type="entry name" value="Gly_transporter"/>
</dbReference>
<keyword evidence="5 6" id="KW-0472">Membrane</keyword>
<feature type="transmembrane region" description="Helical" evidence="6">
    <location>
        <begin position="166"/>
        <end position="184"/>
    </location>
</feature>
<reference evidence="8" key="1">
    <citation type="submission" date="2020-05" db="EMBL/GenBank/DDBJ databases">
        <authorList>
            <person name="Chiriac C."/>
            <person name="Salcher M."/>
            <person name="Ghai R."/>
            <person name="Kavagutti S V."/>
        </authorList>
    </citation>
    <scope>NUCLEOTIDE SEQUENCE</scope>
</reference>
<feature type="transmembrane region" description="Helical" evidence="6">
    <location>
        <begin position="112"/>
        <end position="129"/>
    </location>
</feature>
<comment type="subcellular location">
    <subcellularLocation>
        <location evidence="1">Cell membrane</location>
        <topology evidence="1">Multi-pass membrane protein</topology>
    </subcellularLocation>
</comment>
<feature type="transmembrane region" description="Helical" evidence="6">
    <location>
        <begin position="6"/>
        <end position="22"/>
    </location>
</feature>
<feature type="transmembrane region" description="Helical" evidence="6">
    <location>
        <begin position="141"/>
        <end position="160"/>
    </location>
</feature>
<feature type="transmembrane region" description="Helical" evidence="6">
    <location>
        <begin position="61"/>
        <end position="78"/>
    </location>
</feature>
<sequence length="196" mass="20684">MIAILDIIATFAFALVGARIAADRRMDYGGILLIATVASLTGGSLRNLFLGERPIWLQQPWYFLSILLAVAITIALRITRPVGKVVLAMDTLGLAVAVVSGVQYSLDHYAPSFAAVILGVLTAVAGGLLRDVLCQVEPVLLHRETIGTACTVGALVYVLIEPTSLPNGAVALISGAVIVLVRSVSIKKGWNLPKVK</sequence>
<evidence type="ECO:0000313" key="8">
    <source>
        <dbReference type="EMBL" id="CAB4609502.1"/>
    </source>
</evidence>
<evidence type="ECO:0000256" key="2">
    <source>
        <dbReference type="ARBA" id="ARBA00022475"/>
    </source>
</evidence>
<feature type="domain" description="Glycine transporter" evidence="7">
    <location>
        <begin position="88"/>
        <end position="160"/>
    </location>
</feature>